<evidence type="ECO:0000313" key="2">
    <source>
        <dbReference type="Proteomes" id="UP000015104"/>
    </source>
</evidence>
<dbReference type="EMBL" id="CAEY01001566">
    <property type="status" value="NOT_ANNOTATED_CDS"/>
    <property type="molecule type" value="Genomic_DNA"/>
</dbReference>
<proteinExistence type="predicted"/>
<dbReference type="AlphaFoldDB" id="T1K4B2"/>
<keyword evidence="2" id="KW-1185">Reference proteome</keyword>
<reference evidence="2" key="1">
    <citation type="submission" date="2011-08" db="EMBL/GenBank/DDBJ databases">
        <authorList>
            <person name="Rombauts S."/>
        </authorList>
    </citation>
    <scope>NUCLEOTIDE SEQUENCE</scope>
    <source>
        <strain evidence="2">London</strain>
    </source>
</reference>
<protein>
    <submittedName>
        <fullName evidence="1">Uncharacterized protein</fullName>
    </submittedName>
</protein>
<reference evidence="1" key="2">
    <citation type="submission" date="2015-06" db="UniProtKB">
        <authorList>
            <consortium name="EnsemblMetazoa"/>
        </authorList>
    </citation>
    <scope>IDENTIFICATION</scope>
</reference>
<accession>T1K4B2</accession>
<evidence type="ECO:0000313" key="1">
    <source>
        <dbReference type="EnsemblMetazoa" id="tetur05g01980.1"/>
    </source>
</evidence>
<name>T1K4B2_TETUR</name>
<dbReference type="EnsemblMetazoa" id="tetur05g01980.1">
    <property type="protein sequence ID" value="tetur05g01980.1"/>
    <property type="gene ID" value="tetur05g01980"/>
</dbReference>
<organism evidence="1 2">
    <name type="scientific">Tetranychus urticae</name>
    <name type="common">Two-spotted spider mite</name>
    <dbReference type="NCBI Taxonomy" id="32264"/>
    <lineage>
        <taxon>Eukaryota</taxon>
        <taxon>Metazoa</taxon>
        <taxon>Ecdysozoa</taxon>
        <taxon>Arthropoda</taxon>
        <taxon>Chelicerata</taxon>
        <taxon>Arachnida</taxon>
        <taxon>Acari</taxon>
        <taxon>Acariformes</taxon>
        <taxon>Trombidiformes</taxon>
        <taxon>Prostigmata</taxon>
        <taxon>Eleutherengona</taxon>
        <taxon>Raphignathae</taxon>
        <taxon>Tetranychoidea</taxon>
        <taxon>Tetranychidae</taxon>
        <taxon>Tetranychus</taxon>
    </lineage>
</organism>
<dbReference type="Proteomes" id="UP000015104">
    <property type="component" value="Unassembled WGS sequence"/>
</dbReference>
<dbReference type="HOGENOM" id="CLU_2963777_0_0_1"/>
<sequence length="59" mass="6430">MDLWPSLYTLTTVLFKAKTKSSLQMDPFVVFAQVSAMTYGTPGSSLSRPYVLTPLSLAA</sequence>